<dbReference type="AlphaFoldDB" id="A0A4R2L8Q8"/>
<reference evidence="2 3" key="1">
    <citation type="submission" date="2019-03" db="EMBL/GenBank/DDBJ databases">
        <title>Genomic Encyclopedia of Type Strains, Phase IV (KMG-IV): sequencing the most valuable type-strain genomes for metagenomic binning, comparative biology and taxonomic classification.</title>
        <authorList>
            <person name="Goeker M."/>
        </authorList>
    </citation>
    <scope>NUCLEOTIDE SEQUENCE [LARGE SCALE GENOMIC DNA]</scope>
    <source>
        <strain evidence="2 3">DSM 25287</strain>
    </source>
</reference>
<evidence type="ECO:0000313" key="2">
    <source>
        <dbReference type="EMBL" id="TCO80486.1"/>
    </source>
</evidence>
<evidence type="ECO:0000256" key="1">
    <source>
        <dbReference type="SAM" id="MobiDB-lite"/>
    </source>
</evidence>
<feature type="region of interest" description="Disordered" evidence="1">
    <location>
        <begin position="1"/>
        <end position="35"/>
    </location>
</feature>
<organism evidence="2 3">
    <name type="scientific">Plasticicumulans lactativorans</name>
    <dbReference type="NCBI Taxonomy" id="1133106"/>
    <lineage>
        <taxon>Bacteria</taxon>
        <taxon>Pseudomonadati</taxon>
        <taxon>Pseudomonadota</taxon>
        <taxon>Gammaproteobacteria</taxon>
        <taxon>Candidatus Competibacteraceae</taxon>
        <taxon>Plasticicumulans</taxon>
    </lineage>
</organism>
<protein>
    <submittedName>
        <fullName evidence="2">Uncharacterized protein</fullName>
    </submittedName>
</protein>
<accession>A0A4R2L8Q8</accession>
<dbReference type="EMBL" id="SLWY01000014">
    <property type="protein sequence ID" value="TCO80486.1"/>
    <property type="molecule type" value="Genomic_DNA"/>
</dbReference>
<gene>
    <name evidence="2" type="ORF">EV699_114132</name>
</gene>
<comment type="caution">
    <text evidence="2">The sequence shown here is derived from an EMBL/GenBank/DDBJ whole genome shotgun (WGS) entry which is preliminary data.</text>
</comment>
<proteinExistence type="predicted"/>
<keyword evidence="3" id="KW-1185">Reference proteome</keyword>
<name>A0A4R2L8Q8_9GAMM</name>
<evidence type="ECO:0000313" key="3">
    <source>
        <dbReference type="Proteomes" id="UP000295765"/>
    </source>
</evidence>
<sequence length="35" mass="3781">MMHRARRRPCLDPVHTAGMPAPESTNSQVGAHAPT</sequence>
<dbReference type="Proteomes" id="UP000295765">
    <property type="component" value="Unassembled WGS sequence"/>
</dbReference>